<keyword evidence="3" id="KW-1185">Reference proteome</keyword>
<protein>
    <submittedName>
        <fullName evidence="2">Nuclear transport factor 2 family protein</fullName>
    </submittedName>
</protein>
<dbReference type="SUPFAM" id="SSF54427">
    <property type="entry name" value="NTF2-like"/>
    <property type="match status" value="1"/>
</dbReference>
<dbReference type="Pfam" id="PF14534">
    <property type="entry name" value="DUF4440"/>
    <property type="match status" value="1"/>
</dbReference>
<evidence type="ECO:0000313" key="3">
    <source>
        <dbReference type="Proteomes" id="UP000664398"/>
    </source>
</evidence>
<reference evidence="2" key="1">
    <citation type="submission" date="2021-03" db="EMBL/GenBank/DDBJ databases">
        <title>Leucobacter chromiisoli sp. nov., isolated from chromium-containing soil of chemical plant.</title>
        <authorList>
            <person name="Xu Z."/>
        </authorList>
    </citation>
    <scope>NUCLEOTIDE SEQUENCE</scope>
    <source>
        <strain evidence="2">A2</strain>
    </source>
</reference>
<dbReference type="RefSeq" id="WP_208046151.1">
    <property type="nucleotide sequence ID" value="NZ_JAGDYL010000017.1"/>
</dbReference>
<dbReference type="EMBL" id="JAGDYL010000017">
    <property type="protein sequence ID" value="MBO1805676.1"/>
    <property type="molecule type" value="Genomic_DNA"/>
</dbReference>
<sequence>MSVPTLDELIELEHEGWRSLCESRGGTFYGDLMTPDAVFILVNGAIMSRDEIAASLDGAPGWDSYEIADARVIELEPNAAALAYRATATRADLSDPFVALMSSVYRRLDDRLRLALYQQTTVTH</sequence>
<dbReference type="AlphaFoldDB" id="A0A939LWE6"/>
<dbReference type="Gene3D" id="3.10.450.50">
    <property type="match status" value="1"/>
</dbReference>
<feature type="domain" description="DUF4440" evidence="1">
    <location>
        <begin position="10"/>
        <end position="112"/>
    </location>
</feature>
<evidence type="ECO:0000313" key="2">
    <source>
        <dbReference type="EMBL" id="MBO1805676.1"/>
    </source>
</evidence>
<dbReference type="InterPro" id="IPR032710">
    <property type="entry name" value="NTF2-like_dom_sf"/>
</dbReference>
<accession>A0A939LWE6</accession>
<dbReference type="InterPro" id="IPR027843">
    <property type="entry name" value="DUF4440"/>
</dbReference>
<dbReference type="Proteomes" id="UP000664398">
    <property type="component" value="Unassembled WGS sequence"/>
</dbReference>
<evidence type="ECO:0000259" key="1">
    <source>
        <dbReference type="Pfam" id="PF14534"/>
    </source>
</evidence>
<name>A0A939LWE6_9MICO</name>
<gene>
    <name evidence="2" type="ORF">J4H91_10160</name>
</gene>
<comment type="caution">
    <text evidence="2">The sequence shown here is derived from an EMBL/GenBank/DDBJ whole genome shotgun (WGS) entry which is preliminary data.</text>
</comment>
<proteinExistence type="predicted"/>
<organism evidence="2 3">
    <name type="scientific">Leucobacter ruminantium</name>
    <dbReference type="NCBI Taxonomy" id="1289170"/>
    <lineage>
        <taxon>Bacteria</taxon>
        <taxon>Bacillati</taxon>
        <taxon>Actinomycetota</taxon>
        <taxon>Actinomycetes</taxon>
        <taxon>Micrococcales</taxon>
        <taxon>Microbacteriaceae</taxon>
        <taxon>Leucobacter</taxon>
    </lineage>
</organism>